<dbReference type="InterPro" id="IPR016169">
    <property type="entry name" value="FAD-bd_PCMH_sub2"/>
</dbReference>
<proteinExistence type="predicted"/>
<keyword evidence="3" id="KW-0560">Oxidoreductase</keyword>
<dbReference type="InterPro" id="IPR016164">
    <property type="entry name" value="FAD-linked_Oxase-like_C"/>
</dbReference>
<evidence type="ECO:0000256" key="3">
    <source>
        <dbReference type="ARBA" id="ARBA00023002"/>
    </source>
</evidence>
<evidence type="ECO:0000313" key="6">
    <source>
        <dbReference type="Proteomes" id="UP001241748"/>
    </source>
</evidence>
<comment type="caution">
    <text evidence="5">The sequence shown here is derived from an EMBL/GenBank/DDBJ whole genome shotgun (WGS) entry which is preliminary data.</text>
</comment>
<dbReference type="InterPro" id="IPR036318">
    <property type="entry name" value="FAD-bd_PCMH-like_sf"/>
</dbReference>
<dbReference type="InterPro" id="IPR016166">
    <property type="entry name" value="FAD-bd_PCMH"/>
</dbReference>
<protein>
    <submittedName>
        <fullName evidence="5">FAD-binding oxidoreductase</fullName>
    </submittedName>
</protein>
<reference evidence="5 6" key="1">
    <citation type="submission" date="2024-05" db="EMBL/GenBank/DDBJ databases">
        <authorList>
            <person name="Venkateswaran K."/>
        </authorList>
    </citation>
    <scope>NUCLEOTIDE SEQUENCE [LARGE SCALE GENOMIC DNA]</scope>
    <source>
        <strain evidence="5 6">179-C4-2-HS</strain>
    </source>
</reference>
<dbReference type="PANTHER" id="PTHR11748:SF103">
    <property type="entry name" value="GLYCOLATE OXIDASE SUBUNIT GLCE"/>
    <property type="match status" value="1"/>
</dbReference>
<feature type="domain" description="FAD-binding PCMH-type" evidence="4">
    <location>
        <begin position="31"/>
        <end position="210"/>
    </location>
</feature>
<dbReference type="SUPFAM" id="SSF56176">
    <property type="entry name" value="FAD-binding/transporter-associated domain-like"/>
    <property type="match status" value="1"/>
</dbReference>
<name>A0ABV4YRR8_9BACI</name>
<evidence type="ECO:0000313" key="5">
    <source>
        <dbReference type="EMBL" id="MFB3166974.1"/>
    </source>
</evidence>
<keyword evidence="6" id="KW-1185">Reference proteome</keyword>
<evidence type="ECO:0000259" key="4">
    <source>
        <dbReference type="PROSITE" id="PS51387"/>
    </source>
</evidence>
<organism evidence="5 6">
    <name type="scientific">Neobacillus driksii</name>
    <dbReference type="NCBI Taxonomy" id="3035913"/>
    <lineage>
        <taxon>Bacteria</taxon>
        <taxon>Bacillati</taxon>
        <taxon>Bacillota</taxon>
        <taxon>Bacilli</taxon>
        <taxon>Bacillales</taxon>
        <taxon>Bacillaceae</taxon>
        <taxon>Neobacillus</taxon>
    </lineage>
</organism>
<keyword evidence="1" id="KW-0285">Flavoprotein</keyword>
<dbReference type="PANTHER" id="PTHR11748">
    <property type="entry name" value="D-LACTATE DEHYDROGENASE"/>
    <property type="match status" value="1"/>
</dbReference>
<dbReference type="InterPro" id="IPR006094">
    <property type="entry name" value="Oxid_FAD_bind_N"/>
</dbReference>
<gene>
    <name evidence="5" type="ORF">P5G62_007610</name>
</gene>
<dbReference type="Pfam" id="PF01565">
    <property type="entry name" value="FAD_binding_4"/>
    <property type="match status" value="1"/>
</dbReference>
<dbReference type="SUPFAM" id="SSF55103">
    <property type="entry name" value="FAD-linked oxidases, C-terminal domain"/>
    <property type="match status" value="1"/>
</dbReference>
<dbReference type="Proteomes" id="UP001241748">
    <property type="component" value="Unassembled WGS sequence"/>
</dbReference>
<sequence length="441" mass="48462">MKGLITDESLTELKAYFKDIQISEEDQHHPFGNSGRVTIFPKTEQEISTVLAYANTNGHSVFIMGGGTKRGFGGMLEKADILLSLAQYTGIVEHNPGDMTITVKAGTSFQEIQTYLARYKQKIPLDPYNPKHATIGGIVSANDSGPKRLGYGSARDNVIGLRMVYPDGTLIRSGGKVVKNVAGYDMNKLFIGAMGTLGVVSQVTVKLRPIAKYESILFVSFPERNVEEIRAFAAKVLDSMIEPISLEILNPSLAGKLTNINQYTLLISFEDVKSSVHYQEDFIKKIIPDKTTLRSLSQNAAKSFWDHFYHQQPNGLINVTTTEAVLKIGVVNLDAIKILQEAELIADACHVSIEAHGGLGTGICYLTIQGATEDILSAIQHLRKSAVKHGGYAVVKHLPFSLRKEINVWGEKTAAHFLFEGIKQKIDTNIILNKNRYVGGI</sequence>
<dbReference type="PROSITE" id="PS51387">
    <property type="entry name" value="FAD_PCMH"/>
    <property type="match status" value="1"/>
</dbReference>
<dbReference type="Gene3D" id="3.30.465.10">
    <property type="match status" value="1"/>
</dbReference>
<evidence type="ECO:0000256" key="1">
    <source>
        <dbReference type="ARBA" id="ARBA00022630"/>
    </source>
</evidence>
<dbReference type="EMBL" id="JAROBZ020000001">
    <property type="protein sequence ID" value="MFB3166974.1"/>
    <property type="molecule type" value="Genomic_DNA"/>
</dbReference>
<accession>A0ABV4YRR8</accession>
<keyword evidence="2" id="KW-0274">FAD</keyword>
<evidence type="ECO:0000256" key="2">
    <source>
        <dbReference type="ARBA" id="ARBA00022827"/>
    </source>
</evidence>